<evidence type="ECO:0000259" key="6">
    <source>
        <dbReference type="Pfam" id="PF08281"/>
    </source>
</evidence>
<dbReference type="Pfam" id="PF08281">
    <property type="entry name" value="Sigma70_r4_2"/>
    <property type="match status" value="1"/>
</dbReference>
<keyword evidence="8" id="KW-1185">Reference proteome</keyword>
<dbReference type="EMBL" id="JACVFC010000001">
    <property type="protein sequence ID" value="MBC9929249.1"/>
    <property type="molecule type" value="Genomic_DNA"/>
</dbReference>
<dbReference type="InterPro" id="IPR007627">
    <property type="entry name" value="RNA_pol_sigma70_r2"/>
</dbReference>
<dbReference type="PANTHER" id="PTHR43133:SF46">
    <property type="entry name" value="RNA POLYMERASE SIGMA-70 FACTOR ECF SUBFAMILY"/>
    <property type="match status" value="1"/>
</dbReference>
<keyword evidence="4" id="KW-0804">Transcription</keyword>
<feature type="domain" description="RNA polymerase sigma-70 region 2" evidence="5">
    <location>
        <begin position="26"/>
        <end position="93"/>
    </location>
</feature>
<protein>
    <submittedName>
        <fullName evidence="7">RNA polymerase sigma-70 factor</fullName>
    </submittedName>
</protein>
<dbReference type="Proteomes" id="UP000659124">
    <property type="component" value="Unassembled WGS sequence"/>
</dbReference>
<name>A0ABR7TIM4_9BACT</name>
<dbReference type="InterPro" id="IPR013324">
    <property type="entry name" value="RNA_pol_sigma_r3/r4-like"/>
</dbReference>
<evidence type="ECO:0000256" key="3">
    <source>
        <dbReference type="ARBA" id="ARBA00023082"/>
    </source>
</evidence>
<proteinExistence type="inferred from homology"/>
<dbReference type="InterPro" id="IPR013325">
    <property type="entry name" value="RNA_pol_sigma_r2"/>
</dbReference>
<dbReference type="InterPro" id="IPR039425">
    <property type="entry name" value="RNA_pol_sigma-70-like"/>
</dbReference>
<feature type="domain" description="RNA polymerase sigma factor 70 region 4 type 2" evidence="6">
    <location>
        <begin position="125"/>
        <end position="171"/>
    </location>
</feature>
<keyword evidence="2" id="KW-0805">Transcription regulation</keyword>
<organism evidence="7 8">
    <name type="scientific">Chitinophaga qingshengii</name>
    <dbReference type="NCBI Taxonomy" id="1569794"/>
    <lineage>
        <taxon>Bacteria</taxon>
        <taxon>Pseudomonadati</taxon>
        <taxon>Bacteroidota</taxon>
        <taxon>Chitinophagia</taxon>
        <taxon>Chitinophagales</taxon>
        <taxon>Chitinophagaceae</taxon>
        <taxon>Chitinophaga</taxon>
    </lineage>
</organism>
<evidence type="ECO:0000256" key="4">
    <source>
        <dbReference type="ARBA" id="ARBA00023163"/>
    </source>
</evidence>
<comment type="caution">
    <text evidence="7">The sequence shown here is derived from an EMBL/GenBank/DDBJ whole genome shotgun (WGS) entry which is preliminary data.</text>
</comment>
<dbReference type="SUPFAM" id="SSF88659">
    <property type="entry name" value="Sigma3 and sigma4 domains of RNA polymerase sigma factors"/>
    <property type="match status" value="1"/>
</dbReference>
<gene>
    <name evidence="7" type="ORF">ICL07_02620</name>
</gene>
<evidence type="ECO:0000259" key="5">
    <source>
        <dbReference type="Pfam" id="PF04542"/>
    </source>
</evidence>
<dbReference type="PANTHER" id="PTHR43133">
    <property type="entry name" value="RNA POLYMERASE ECF-TYPE SIGMA FACTO"/>
    <property type="match status" value="1"/>
</dbReference>
<dbReference type="Gene3D" id="1.10.10.10">
    <property type="entry name" value="Winged helix-like DNA-binding domain superfamily/Winged helix DNA-binding domain"/>
    <property type="match status" value="1"/>
</dbReference>
<dbReference type="InterPro" id="IPR014284">
    <property type="entry name" value="RNA_pol_sigma-70_dom"/>
</dbReference>
<comment type="similarity">
    <text evidence="1">Belongs to the sigma-70 factor family. ECF subfamily.</text>
</comment>
<dbReference type="Pfam" id="PF04542">
    <property type="entry name" value="Sigma70_r2"/>
    <property type="match status" value="1"/>
</dbReference>
<sequence>MASARYPDSELLLQIAGADQQAFNELFERYRDRLFAYLFSVTKDREASEELVLDTFLKIWQNRATLPELDHFEAFLFHIARNKSLDFFRQLQRNRERQTALWNIMYERQTGLSADQALLKEEVLKAIRMLVAEMPPQRRMVFRLSREQGLTYEQIAQRMNISPHTVRNHLAVSLRQIRAGLNSKYHLIALIFLLGK</sequence>
<dbReference type="Gene3D" id="1.10.1740.10">
    <property type="match status" value="1"/>
</dbReference>
<dbReference type="NCBIfam" id="TIGR02985">
    <property type="entry name" value="Sig70_bacteroi1"/>
    <property type="match status" value="1"/>
</dbReference>
<accession>A0ABR7TIM4</accession>
<keyword evidence="3" id="KW-0731">Sigma factor</keyword>
<dbReference type="InterPro" id="IPR014327">
    <property type="entry name" value="RNA_pol_sigma70_bacteroid"/>
</dbReference>
<dbReference type="InterPro" id="IPR013249">
    <property type="entry name" value="RNA_pol_sigma70_r4_t2"/>
</dbReference>
<evidence type="ECO:0000313" key="8">
    <source>
        <dbReference type="Proteomes" id="UP000659124"/>
    </source>
</evidence>
<evidence type="ECO:0000256" key="2">
    <source>
        <dbReference type="ARBA" id="ARBA00023015"/>
    </source>
</evidence>
<dbReference type="InterPro" id="IPR036388">
    <property type="entry name" value="WH-like_DNA-bd_sf"/>
</dbReference>
<evidence type="ECO:0000256" key="1">
    <source>
        <dbReference type="ARBA" id="ARBA00010641"/>
    </source>
</evidence>
<evidence type="ECO:0000313" key="7">
    <source>
        <dbReference type="EMBL" id="MBC9929249.1"/>
    </source>
</evidence>
<reference evidence="7 8" key="1">
    <citation type="submission" date="2020-09" db="EMBL/GenBank/DDBJ databases">
        <title>Genome sequences of type strains of Chitinophaga qingshengii and Chitinophaga varians.</title>
        <authorList>
            <person name="Kittiwongwattana C."/>
        </authorList>
    </citation>
    <scope>NUCLEOTIDE SEQUENCE [LARGE SCALE GENOMIC DNA]</scope>
    <source>
        <strain evidence="7 8">JCM 30026</strain>
    </source>
</reference>
<dbReference type="SUPFAM" id="SSF88946">
    <property type="entry name" value="Sigma2 domain of RNA polymerase sigma factors"/>
    <property type="match status" value="1"/>
</dbReference>
<dbReference type="NCBIfam" id="TIGR02937">
    <property type="entry name" value="sigma70-ECF"/>
    <property type="match status" value="1"/>
</dbReference>